<dbReference type="AlphaFoldDB" id="A0A0C2YQS0"/>
<dbReference type="EMBL" id="KN822226">
    <property type="protein sequence ID" value="KIM52068.1"/>
    <property type="molecule type" value="Genomic_DNA"/>
</dbReference>
<name>A0A0C2YQS0_9AGAM</name>
<organism evidence="1 2">
    <name type="scientific">Scleroderma citrinum Foug A</name>
    <dbReference type="NCBI Taxonomy" id="1036808"/>
    <lineage>
        <taxon>Eukaryota</taxon>
        <taxon>Fungi</taxon>
        <taxon>Dikarya</taxon>
        <taxon>Basidiomycota</taxon>
        <taxon>Agaricomycotina</taxon>
        <taxon>Agaricomycetes</taxon>
        <taxon>Agaricomycetidae</taxon>
        <taxon>Boletales</taxon>
        <taxon>Sclerodermatineae</taxon>
        <taxon>Sclerodermataceae</taxon>
        <taxon>Scleroderma</taxon>
    </lineage>
</organism>
<reference evidence="2" key="2">
    <citation type="submission" date="2015-01" db="EMBL/GenBank/DDBJ databases">
        <title>Evolutionary Origins and Diversification of the Mycorrhizal Mutualists.</title>
        <authorList>
            <consortium name="DOE Joint Genome Institute"/>
            <consortium name="Mycorrhizal Genomics Consortium"/>
            <person name="Kohler A."/>
            <person name="Kuo A."/>
            <person name="Nagy L.G."/>
            <person name="Floudas D."/>
            <person name="Copeland A."/>
            <person name="Barry K.W."/>
            <person name="Cichocki N."/>
            <person name="Veneault-Fourrey C."/>
            <person name="LaButti K."/>
            <person name="Lindquist E.A."/>
            <person name="Lipzen A."/>
            <person name="Lundell T."/>
            <person name="Morin E."/>
            <person name="Murat C."/>
            <person name="Riley R."/>
            <person name="Ohm R."/>
            <person name="Sun H."/>
            <person name="Tunlid A."/>
            <person name="Henrissat B."/>
            <person name="Grigoriev I.V."/>
            <person name="Hibbett D.S."/>
            <person name="Martin F."/>
        </authorList>
    </citation>
    <scope>NUCLEOTIDE SEQUENCE [LARGE SCALE GENOMIC DNA]</scope>
    <source>
        <strain evidence="2">Foug A</strain>
    </source>
</reference>
<reference evidence="1 2" key="1">
    <citation type="submission" date="2014-04" db="EMBL/GenBank/DDBJ databases">
        <authorList>
            <consortium name="DOE Joint Genome Institute"/>
            <person name="Kuo A."/>
            <person name="Kohler A."/>
            <person name="Nagy L.G."/>
            <person name="Floudas D."/>
            <person name="Copeland A."/>
            <person name="Barry K.W."/>
            <person name="Cichocki N."/>
            <person name="Veneault-Fourrey C."/>
            <person name="LaButti K."/>
            <person name="Lindquist E.A."/>
            <person name="Lipzen A."/>
            <person name="Lundell T."/>
            <person name="Morin E."/>
            <person name="Murat C."/>
            <person name="Sun H."/>
            <person name="Tunlid A."/>
            <person name="Henrissat B."/>
            <person name="Grigoriev I.V."/>
            <person name="Hibbett D.S."/>
            <person name="Martin F."/>
            <person name="Nordberg H.P."/>
            <person name="Cantor M.N."/>
            <person name="Hua S.X."/>
        </authorList>
    </citation>
    <scope>NUCLEOTIDE SEQUENCE [LARGE SCALE GENOMIC DNA]</scope>
    <source>
        <strain evidence="1 2">Foug A</strain>
    </source>
</reference>
<evidence type="ECO:0000313" key="2">
    <source>
        <dbReference type="Proteomes" id="UP000053989"/>
    </source>
</evidence>
<dbReference type="HOGENOM" id="CLU_3088607_0_0_1"/>
<sequence>MTDVTQSVANTWHCMDRYLMDGESWPFVSRLLQTIRSPCRKYTIYNNVPGQV</sequence>
<keyword evidence="2" id="KW-1185">Reference proteome</keyword>
<protein>
    <submittedName>
        <fullName evidence="1">Uncharacterized protein</fullName>
    </submittedName>
</protein>
<dbReference type="InParanoid" id="A0A0C2YQS0"/>
<gene>
    <name evidence="1" type="ORF">SCLCIDRAFT_587036</name>
</gene>
<accession>A0A0C2YQS0</accession>
<proteinExistence type="predicted"/>
<evidence type="ECO:0000313" key="1">
    <source>
        <dbReference type="EMBL" id="KIM52068.1"/>
    </source>
</evidence>
<dbReference type="Proteomes" id="UP000053989">
    <property type="component" value="Unassembled WGS sequence"/>
</dbReference>